<dbReference type="InterPro" id="IPR006685">
    <property type="entry name" value="MscS_channel_2nd"/>
</dbReference>
<dbReference type="SUPFAM" id="SSF50182">
    <property type="entry name" value="Sm-like ribonucleoproteins"/>
    <property type="match status" value="1"/>
</dbReference>
<dbReference type="InterPro" id="IPR045275">
    <property type="entry name" value="MscS_archaea/bacteria_type"/>
</dbReference>
<dbReference type="AlphaFoldDB" id="D1YYE4"/>
<dbReference type="InterPro" id="IPR010920">
    <property type="entry name" value="LSM_dom_sf"/>
</dbReference>
<dbReference type="OrthoDB" id="11475at2157"/>
<dbReference type="RefSeq" id="WP_012900145.1">
    <property type="nucleotide sequence ID" value="NC_013665.1"/>
</dbReference>
<feature type="domain" description="Mechanosensitive ion channel MscS C-terminal" evidence="8">
    <location>
        <begin position="183"/>
        <end position="257"/>
    </location>
</feature>
<keyword evidence="10" id="KW-1185">Reference proteome</keyword>
<accession>D1YYE4</accession>
<dbReference type="Proteomes" id="UP000001882">
    <property type="component" value="Chromosome"/>
</dbReference>
<feature type="domain" description="Mechanosensitive ion channel MscS" evidence="7">
    <location>
        <begin position="109"/>
        <end position="176"/>
    </location>
</feature>
<evidence type="ECO:0000256" key="2">
    <source>
        <dbReference type="ARBA" id="ARBA00008017"/>
    </source>
</evidence>
<keyword evidence="3 6" id="KW-0812">Transmembrane</keyword>
<reference evidence="9 10" key="1">
    <citation type="journal article" date="2007" name="Appl. Environ. Microbiol.">
        <title>Isolation of key methanogens for global methane emission from rice paddy fields: a novel isolate affiliated with the clone cluster rice cluster I.</title>
        <authorList>
            <person name="Sakai S."/>
            <person name="Imachi H."/>
            <person name="Sekiguchi Y."/>
            <person name="Ohashi A."/>
            <person name="Harada H."/>
            <person name="Kamagata Y."/>
        </authorList>
    </citation>
    <scope>NUCLEOTIDE SEQUENCE [LARGE SCALE GENOMIC DNA]</scope>
    <source>
        <strain evidence="10">DSM 17711 / JCM 13418 / NBRC 101707 / SANAE</strain>
    </source>
</reference>
<feature type="transmembrane region" description="Helical" evidence="6">
    <location>
        <begin position="26"/>
        <end position="47"/>
    </location>
</feature>
<dbReference type="Gene3D" id="2.30.30.60">
    <property type="match status" value="1"/>
</dbReference>
<dbReference type="PANTHER" id="PTHR30221:SF1">
    <property type="entry name" value="SMALL-CONDUCTANCE MECHANOSENSITIVE CHANNEL"/>
    <property type="match status" value="1"/>
</dbReference>
<dbReference type="InterPro" id="IPR023408">
    <property type="entry name" value="MscS_beta-dom_sf"/>
</dbReference>
<organism evidence="9 10">
    <name type="scientific">Methanocella paludicola (strain DSM 17711 / JCM 13418 / NBRC 101707 / SANAE)</name>
    <dbReference type="NCBI Taxonomy" id="304371"/>
    <lineage>
        <taxon>Archaea</taxon>
        <taxon>Methanobacteriati</taxon>
        <taxon>Methanobacteriota</taxon>
        <taxon>Stenosarchaea group</taxon>
        <taxon>Methanomicrobia</taxon>
        <taxon>Methanocellales</taxon>
        <taxon>Methanocellaceae</taxon>
        <taxon>Methanocella</taxon>
    </lineage>
</organism>
<dbReference type="SUPFAM" id="SSF82861">
    <property type="entry name" value="Mechanosensitive channel protein MscS (YggB), transmembrane region"/>
    <property type="match status" value="1"/>
</dbReference>
<dbReference type="KEGG" id="mpd:MCP_1394"/>
<evidence type="ECO:0000256" key="3">
    <source>
        <dbReference type="ARBA" id="ARBA00022692"/>
    </source>
</evidence>
<dbReference type="GO" id="GO:0008381">
    <property type="term" value="F:mechanosensitive monoatomic ion channel activity"/>
    <property type="evidence" value="ECO:0007669"/>
    <property type="project" value="InterPro"/>
</dbReference>
<dbReference type="GO" id="GO:0012505">
    <property type="term" value="C:endomembrane system"/>
    <property type="evidence" value="ECO:0007669"/>
    <property type="project" value="UniProtKB-SubCell"/>
</dbReference>
<reference evidence="10" key="3">
    <citation type="journal article" date="2011" name="PLoS ONE">
        <title>Genome sequence of a mesophilic hydrogenotrophic methanogen Methanocella paludicola, the first cultivated representative of the order Methanocellales.</title>
        <authorList>
            <person name="Sakai S."/>
            <person name="Takaki Y."/>
            <person name="Shimamura S."/>
            <person name="Sekine M."/>
            <person name="Tajima T."/>
            <person name="Kosugi H."/>
            <person name="Ichikawa N."/>
            <person name="Tasumi E."/>
            <person name="Hiraki A.T."/>
            <person name="Shimizu A."/>
            <person name="Kato Y."/>
            <person name="Nishiko R."/>
            <person name="Mori K."/>
            <person name="Fujita N."/>
            <person name="Imachi H."/>
            <person name="Takai K."/>
        </authorList>
    </citation>
    <scope>NUCLEOTIDE SEQUENCE [LARGE SCALE GENOMIC DNA]</scope>
    <source>
        <strain evidence="10">DSM 17711 / JCM 13418 / NBRC 101707 / SANAE</strain>
    </source>
</reference>
<comment type="subcellular location">
    <subcellularLocation>
        <location evidence="1">Endomembrane system</location>
        <topology evidence="1">Multi-pass membrane protein</topology>
    </subcellularLocation>
</comment>
<dbReference type="Pfam" id="PF21082">
    <property type="entry name" value="MS_channel_3rd"/>
    <property type="match status" value="1"/>
</dbReference>
<dbReference type="STRING" id="304371.MCP_1394"/>
<dbReference type="Gene3D" id="1.10.287.1260">
    <property type="match status" value="1"/>
</dbReference>
<dbReference type="InParanoid" id="D1YYE4"/>
<sequence>MQSATDSTTKAVVAIVDFLTANWEKLLYTLLIVIIAFALIRVLKAFIGKFGRDEALTPGTVSFLQAVVKYGILFFAAINILGIYSFTYIYSLILSLGLISVVIALGSQTIISNLMGGIIVYIERPFKPGDIIKVGENTGEVDGISFRSTTLRGLNGLNIVVPNSTFLTVPIVNYTRTRSYLLKVPFVMPRATDISNLLSAIKEHIQSLPGVRYDMDMHVYKSKITPDNIDYEFHVWVKDPRDSERATSAVIDVINDFYKKPLKEKA</sequence>
<dbReference type="EMBL" id="AP011532">
    <property type="protein sequence ID" value="BAI61466.1"/>
    <property type="molecule type" value="Genomic_DNA"/>
</dbReference>
<evidence type="ECO:0000313" key="9">
    <source>
        <dbReference type="EMBL" id="BAI61466.1"/>
    </source>
</evidence>
<evidence type="ECO:0000259" key="8">
    <source>
        <dbReference type="Pfam" id="PF21082"/>
    </source>
</evidence>
<protein>
    <submittedName>
        <fullName evidence="9">Small-conductance mechanosensitive channel</fullName>
    </submittedName>
</protein>
<dbReference type="PANTHER" id="PTHR30221">
    <property type="entry name" value="SMALL-CONDUCTANCE MECHANOSENSITIVE CHANNEL"/>
    <property type="match status" value="1"/>
</dbReference>
<proteinExistence type="inferred from homology"/>
<comment type="similarity">
    <text evidence="2">Belongs to the MscS (TC 1.A.23) family.</text>
</comment>
<dbReference type="InterPro" id="IPR011014">
    <property type="entry name" value="MscS_channel_TM-2"/>
</dbReference>
<keyword evidence="4 6" id="KW-1133">Transmembrane helix</keyword>
<reference evidence="9 10" key="2">
    <citation type="journal article" date="2008" name="Int. J. Syst. Evol. Microbiol.">
        <title>Methanocella paludicola gen. nov., sp. nov., a methane-producing archaeon, the first isolate of the lineage 'Rice Cluster I', and proposal of the new archaeal order Methanocellales ord. nov.</title>
        <authorList>
            <person name="Sakai S."/>
            <person name="Imachi H."/>
            <person name="Hanada S."/>
            <person name="Ohashi A."/>
            <person name="Harada H."/>
            <person name="Kamagata Y."/>
        </authorList>
    </citation>
    <scope>NUCLEOTIDE SEQUENCE [LARGE SCALE GENOMIC DNA]</scope>
    <source>
        <strain evidence="10">DSM 17711 / JCM 13418 / NBRC 101707 / SANAE</strain>
    </source>
</reference>
<dbReference type="GO" id="GO:0016020">
    <property type="term" value="C:membrane"/>
    <property type="evidence" value="ECO:0007669"/>
    <property type="project" value="InterPro"/>
</dbReference>
<evidence type="ECO:0000256" key="1">
    <source>
        <dbReference type="ARBA" id="ARBA00004127"/>
    </source>
</evidence>
<dbReference type="InterPro" id="IPR049278">
    <property type="entry name" value="MS_channel_C"/>
</dbReference>
<gene>
    <name evidence="9" type="ordered locus">MCP_1394</name>
</gene>
<dbReference type="Pfam" id="PF00924">
    <property type="entry name" value="MS_channel_2nd"/>
    <property type="match status" value="1"/>
</dbReference>
<name>D1YYE4_METPS</name>
<feature type="transmembrane region" description="Helical" evidence="6">
    <location>
        <begin position="96"/>
        <end position="122"/>
    </location>
</feature>
<evidence type="ECO:0000313" key="10">
    <source>
        <dbReference type="Proteomes" id="UP000001882"/>
    </source>
</evidence>
<evidence type="ECO:0000259" key="7">
    <source>
        <dbReference type="Pfam" id="PF00924"/>
    </source>
</evidence>
<feature type="transmembrane region" description="Helical" evidence="6">
    <location>
        <begin position="67"/>
        <end position="90"/>
    </location>
</feature>
<dbReference type="eggNOG" id="arCOG01568">
    <property type="taxonomic scope" value="Archaea"/>
</dbReference>
<evidence type="ECO:0000256" key="5">
    <source>
        <dbReference type="ARBA" id="ARBA00023136"/>
    </source>
</evidence>
<keyword evidence="5 6" id="KW-0472">Membrane</keyword>
<evidence type="ECO:0000256" key="6">
    <source>
        <dbReference type="SAM" id="Phobius"/>
    </source>
</evidence>
<dbReference type="GeneID" id="8681356"/>
<evidence type="ECO:0000256" key="4">
    <source>
        <dbReference type="ARBA" id="ARBA00022989"/>
    </source>
</evidence>